<reference evidence="2" key="1">
    <citation type="journal article" date="2024" name="Front. Bioeng. Biotechnol.">
        <title>Genome-scale model development and genomic sequencing of the oleaginous clade Lipomyces.</title>
        <authorList>
            <person name="Czajka J.J."/>
            <person name="Han Y."/>
            <person name="Kim J."/>
            <person name="Mondo S.J."/>
            <person name="Hofstad B.A."/>
            <person name="Robles A."/>
            <person name="Haridas S."/>
            <person name="Riley R."/>
            <person name="LaButti K."/>
            <person name="Pangilinan J."/>
            <person name="Andreopoulos W."/>
            <person name="Lipzen A."/>
            <person name="Yan J."/>
            <person name="Wang M."/>
            <person name="Ng V."/>
            <person name="Grigoriev I.V."/>
            <person name="Spatafora J.W."/>
            <person name="Magnuson J.K."/>
            <person name="Baker S.E."/>
            <person name="Pomraning K.R."/>
        </authorList>
    </citation>
    <scope>NUCLEOTIDE SEQUENCE [LARGE SCALE GENOMIC DNA]</scope>
    <source>
        <strain evidence="2">CBS 7786</strain>
    </source>
</reference>
<name>A0ACC3STX2_LIPKO</name>
<proteinExistence type="predicted"/>
<dbReference type="EMBL" id="MU971446">
    <property type="protein sequence ID" value="KAK9234834.1"/>
    <property type="molecule type" value="Genomic_DNA"/>
</dbReference>
<protein>
    <submittedName>
        <fullName evidence="1">Uncharacterized protein</fullName>
    </submittedName>
</protein>
<keyword evidence="2" id="KW-1185">Reference proteome</keyword>
<comment type="caution">
    <text evidence="1">The sequence shown here is derived from an EMBL/GenBank/DDBJ whole genome shotgun (WGS) entry which is preliminary data.</text>
</comment>
<sequence>MTSQISDILSQFDDELVEVLDSPIIQRPSPESPATSTATTSKPRRYSKVWLHTPVRRNEVILNSKGKPIWRCKYCSTEYQESGGTTAISNHLKLRHDIDISSAQEARSTLMQANIAEAFKNARQTRLQTSLPR</sequence>
<evidence type="ECO:0000313" key="2">
    <source>
        <dbReference type="Proteomes" id="UP001433508"/>
    </source>
</evidence>
<evidence type="ECO:0000313" key="1">
    <source>
        <dbReference type="EMBL" id="KAK9234834.1"/>
    </source>
</evidence>
<accession>A0ACC3STX2</accession>
<organism evidence="1 2">
    <name type="scientific">Lipomyces kononenkoae</name>
    <name type="common">Yeast</name>
    <dbReference type="NCBI Taxonomy" id="34357"/>
    <lineage>
        <taxon>Eukaryota</taxon>
        <taxon>Fungi</taxon>
        <taxon>Dikarya</taxon>
        <taxon>Ascomycota</taxon>
        <taxon>Saccharomycotina</taxon>
        <taxon>Lipomycetes</taxon>
        <taxon>Lipomycetales</taxon>
        <taxon>Lipomycetaceae</taxon>
        <taxon>Lipomyces</taxon>
    </lineage>
</organism>
<dbReference type="Proteomes" id="UP001433508">
    <property type="component" value="Unassembled WGS sequence"/>
</dbReference>
<gene>
    <name evidence="1" type="ORF">V1525DRAFT_428244</name>
</gene>